<dbReference type="Pfam" id="PF04122">
    <property type="entry name" value="CW_binding_2"/>
    <property type="match status" value="3"/>
</dbReference>
<dbReference type="PROSITE" id="PS00138">
    <property type="entry name" value="SUBTILASE_SER"/>
    <property type="match status" value="1"/>
</dbReference>
<dbReference type="PROSITE" id="PS00136">
    <property type="entry name" value="SUBTILASE_ASP"/>
    <property type="match status" value="1"/>
</dbReference>
<dbReference type="InterPro" id="IPR007253">
    <property type="entry name" value="Cell_wall-bd_2"/>
</dbReference>
<dbReference type="SUPFAM" id="SSF49464">
    <property type="entry name" value="Carboxypeptidase regulatory domain-like"/>
    <property type="match status" value="2"/>
</dbReference>
<evidence type="ECO:0000256" key="1">
    <source>
        <dbReference type="ARBA" id="ARBA00011073"/>
    </source>
</evidence>
<keyword evidence="7" id="KW-0732">Signal</keyword>
<dbReference type="Pfam" id="PF09136">
    <property type="entry name" value="Glucodextran_B"/>
    <property type="match status" value="2"/>
</dbReference>
<gene>
    <name evidence="9" type="ORF">CR205_17895</name>
</gene>
<dbReference type="InterPro" id="IPR000209">
    <property type="entry name" value="Peptidase_S8/S53_dom"/>
</dbReference>
<evidence type="ECO:0000256" key="5">
    <source>
        <dbReference type="PROSITE-ProRule" id="PRU01240"/>
    </source>
</evidence>
<evidence type="ECO:0000256" key="3">
    <source>
        <dbReference type="ARBA" id="ARBA00022801"/>
    </source>
</evidence>
<evidence type="ECO:0000313" key="10">
    <source>
        <dbReference type="Proteomes" id="UP000248066"/>
    </source>
</evidence>
<proteinExistence type="inferred from homology"/>
<dbReference type="Pfam" id="PF13620">
    <property type="entry name" value="CarboxypepD_reg"/>
    <property type="match status" value="1"/>
</dbReference>
<dbReference type="OrthoDB" id="9798386at2"/>
<dbReference type="PROSITE" id="PS51892">
    <property type="entry name" value="SUBTILASE"/>
    <property type="match status" value="1"/>
</dbReference>
<reference evidence="9 10" key="1">
    <citation type="submission" date="2017-10" db="EMBL/GenBank/DDBJ databases">
        <title>Bacillus sp. nov., a halophilic bacterium isolated from a Yangshapao Lake.</title>
        <authorList>
            <person name="Wang H."/>
        </authorList>
    </citation>
    <scope>NUCLEOTIDE SEQUENCE [LARGE SCALE GENOMIC DNA]</scope>
    <source>
        <strain evidence="9 10">YSP-3</strain>
    </source>
</reference>
<dbReference type="GO" id="GO:0006508">
    <property type="term" value="P:proteolysis"/>
    <property type="evidence" value="ECO:0007669"/>
    <property type="project" value="UniProtKB-KW"/>
</dbReference>
<evidence type="ECO:0000259" key="8">
    <source>
        <dbReference type="Pfam" id="PF00082"/>
    </source>
</evidence>
<comment type="similarity">
    <text evidence="1 5 6">Belongs to the peptidase S8 family.</text>
</comment>
<dbReference type="Gene3D" id="2.60.120.260">
    <property type="entry name" value="Galactose-binding domain-like"/>
    <property type="match status" value="1"/>
</dbReference>
<dbReference type="InterPro" id="IPR023828">
    <property type="entry name" value="Peptidase_S8_Ser-AS"/>
</dbReference>
<dbReference type="InterPro" id="IPR015500">
    <property type="entry name" value="Peptidase_S8_subtilisin-rel"/>
</dbReference>
<sequence>MRKRKWLNSSLVFLLVFSMMLTSFGSSAMGSSYITDSSIKTMSGDLEMDPQLEELLSGGGKVDVLIEMRDRVDTGVAASQAVQSLDKNATKYEQRMTARYAVVETLQSTAEQTQQGLLAELEDLKNAGQVTEYESFYIVNMVSATVSKEALDQLASRDEIGSITLNAWIEMDWPEIDPSMAATASDDSVEWGIDQIGAPDVWNEFGIDGNGVVIGMIDTGIVWDHEALRDQWRGFDPADPSNPNPQGNWFDAVYGEAMPYDEPSFPHGSHVMGTVLGQDPAGENKIGVAPGAEWIAAKAFTPQGGQAAWLIAAGEYMLAPDGNPALAPDIVQNSWGGQPGRDDWYRSIVQAWRDAGQIPVFSAGNSGPGSGTVTPPSNYPESYAVAATDINKQVASFSSRGPSPYNDDLKPNVSAPGVNIRSAVPGGYEGGWNGTSMAAPHVAGTAALLLSVDPSLTVDEVEGLINDTATPLTDPQYREVPNDGYGVGLVNAYESVATIAQGMGGIEGTVLKEGTDDESPEISHVPAEFGYEGLSMELEADVSDNVSVVNVELQIRHTGEEAFESVEMNRTSGDFTSGTYEVDVPESYLTEGSFEYSIHAADFSGNETETSVYEVEVSYGLEPSDNFFTDFSSMPEGFRMNGDWEWGEPQRNPQPQEGDRYVATVIDDDYSYGSLSDFTLPPIDMRNADGGTFEFGHYFDTQFNYDFGRVLVSQDGGEEWETAEEFSGRDRTWHTAQLDLEPYAGTEEQLFVKFHFESDDNENYSKHAGWHIDHIAITESGAGVSALSAQTAGGTAEYGVKTYGGSETANETYEGLPLNAVVTVVETGRSARASLEDGSYRIVHGPTPEGEEYTLKVEAFGYYSQEASFTLEEEEMKEINFLLEEVPRGDIEGTVVNAITQDPVEGVHVEILNESRYDAVSTTESGEFHLPDVLIGDYEIRLAKGNYYSQVVEAEVESDTVTELHIELVPFPGSALAYDDGVAENARAYYENGFGAGVRMSPDDDILLNGISVYLFDERWPIPGGNEFGVAIYETDEDGQPGDLAVEYGPVTGDRGEWNFVSLEELNYETEEDFYVVIVQTAAYPNVPGIGVDMEGEQFNRSYQVNPSGEFTHLPESDGNYMIRSHVSEPEEDTPIPTPVLTGPEDGTYTNENQVTVSGYVDSDSDVVIYNNGEEAVTVSADEELTFEAAVELAEGENVLTASGMRDGDTSDPSAPVTVVKDTEAPELTLSSPLEGLVTNNPELTVSGVVTDDNPDQLQVNGTDVTADEDGSFETVVTLTEGENTITVTAVDLAGNVTDKARTVTLDTEAPELTNILPETMQYVQPGQAVHVSFESDEGGEAVLHVFDESGEHQQEKTMNESAPGVYEIDWSVPESAGYGTFTLQVTFENAAGNEASAEVPGQVTVVEDFVTRLAGDHRFFTAVEISQKGWDAADVVVLARGDDFADALAGVPLAYHYEAPVLLTRSDRLGDEIADEIARLTPEKVVILGGTNAVGEEVVADLLEVDSTLQIDRVAGTTRYETAKEIAERVAPDGHEAAVIVRGNDFADALSAAPNAAAEGMPILLTRADSLPEATEEALVNLGVEETLVIGGDTVITDQVKAALPDAQRLGGSTRFYTNIAVLEHFSFDTDHMYVATGTDFADALTGAALAARNNSGVILVGSALRDVTQGYITAEEVKLLTLFGGTNVIDEAIEQDLREAIQ</sequence>
<dbReference type="InterPro" id="IPR013783">
    <property type="entry name" value="Ig-like_fold"/>
</dbReference>
<evidence type="ECO:0000313" key="9">
    <source>
        <dbReference type="EMBL" id="PYZ96232.1"/>
    </source>
</evidence>
<feature type="signal peptide" evidence="7">
    <location>
        <begin position="1"/>
        <end position="28"/>
    </location>
</feature>
<dbReference type="Pfam" id="PF00082">
    <property type="entry name" value="Peptidase_S8"/>
    <property type="match status" value="1"/>
</dbReference>
<dbReference type="PANTHER" id="PTHR43806">
    <property type="entry name" value="PEPTIDASE S8"/>
    <property type="match status" value="1"/>
</dbReference>
<dbReference type="Gene3D" id="2.60.40.10">
    <property type="entry name" value="Immunoglobulins"/>
    <property type="match status" value="2"/>
</dbReference>
<keyword evidence="2 5" id="KW-0645">Protease</keyword>
<dbReference type="SUPFAM" id="SSF52743">
    <property type="entry name" value="Subtilisin-like"/>
    <property type="match status" value="1"/>
</dbReference>
<organism evidence="9 10">
    <name type="scientific">Alteribacter lacisalsi</name>
    <dbReference type="NCBI Taxonomy" id="2045244"/>
    <lineage>
        <taxon>Bacteria</taxon>
        <taxon>Bacillati</taxon>
        <taxon>Bacillota</taxon>
        <taxon>Bacilli</taxon>
        <taxon>Bacillales</taxon>
        <taxon>Bacillaceae</taxon>
        <taxon>Alteribacter</taxon>
    </lineage>
</organism>
<feature type="domain" description="Peptidase S8/S53" evidence="8">
    <location>
        <begin position="209"/>
        <end position="486"/>
    </location>
</feature>
<keyword evidence="10" id="KW-1185">Reference proteome</keyword>
<dbReference type="Proteomes" id="UP000248066">
    <property type="component" value="Unassembled WGS sequence"/>
</dbReference>
<dbReference type="Gene3D" id="3.40.50.200">
    <property type="entry name" value="Peptidase S8/S53 domain"/>
    <property type="match status" value="1"/>
</dbReference>
<feature type="active site" description="Charge relay system" evidence="5">
    <location>
        <position position="436"/>
    </location>
</feature>
<keyword evidence="3 5" id="KW-0378">Hydrolase</keyword>
<dbReference type="PANTHER" id="PTHR43806:SF67">
    <property type="entry name" value="EGF-LIKE DOMAIN-CONTAINING PROTEIN"/>
    <property type="match status" value="1"/>
</dbReference>
<feature type="chain" id="PRO_5038457639" description="Peptidase S8/S53 domain-containing protein" evidence="7">
    <location>
        <begin position="29"/>
        <end position="1704"/>
    </location>
</feature>
<evidence type="ECO:0000256" key="6">
    <source>
        <dbReference type="RuleBase" id="RU003355"/>
    </source>
</evidence>
<dbReference type="InterPro" id="IPR050131">
    <property type="entry name" value="Peptidase_S8_subtilisin-like"/>
</dbReference>
<protein>
    <recommendedName>
        <fullName evidence="8">Peptidase S8/S53 domain-containing protein</fullName>
    </recommendedName>
</protein>
<accession>A0A2W0HH45</accession>
<dbReference type="GO" id="GO:0004252">
    <property type="term" value="F:serine-type endopeptidase activity"/>
    <property type="evidence" value="ECO:0007669"/>
    <property type="project" value="UniProtKB-UniRule"/>
</dbReference>
<dbReference type="Gene3D" id="3.40.50.12090">
    <property type="match status" value="2"/>
</dbReference>
<name>A0A2W0HH45_9BACI</name>
<evidence type="ECO:0000256" key="4">
    <source>
        <dbReference type="ARBA" id="ARBA00022825"/>
    </source>
</evidence>
<dbReference type="InterPro" id="IPR008969">
    <property type="entry name" value="CarboxyPept-like_regulatory"/>
</dbReference>
<dbReference type="PRINTS" id="PR00723">
    <property type="entry name" value="SUBTILISIN"/>
</dbReference>
<comment type="caution">
    <text evidence="9">The sequence shown here is derived from an EMBL/GenBank/DDBJ whole genome shotgun (WGS) entry which is preliminary data.</text>
</comment>
<dbReference type="EMBL" id="PDOF01000003">
    <property type="protein sequence ID" value="PYZ96232.1"/>
    <property type="molecule type" value="Genomic_DNA"/>
</dbReference>
<dbReference type="Gene3D" id="2.60.40.1120">
    <property type="entry name" value="Carboxypeptidase-like, regulatory domain"/>
    <property type="match status" value="2"/>
</dbReference>
<keyword evidence="4 5" id="KW-0720">Serine protease</keyword>
<evidence type="ECO:0000256" key="7">
    <source>
        <dbReference type="SAM" id="SignalP"/>
    </source>
</evidence>
<dbReference type="InterPro" id="IPR023827">
    <property type="entry name" value="Peptidase_S8_Asp-AS"/>
</dbReference>
<dbReference type="RefSeq" id="WP_110521507.1">
    <property type="nucleotide sequence ID" value="NZ_PDOF01000003.1"/>
</dbReference>
<evidence type="ECO:0000256" key="2">
    <source>
        <dbReference type="ARBA" id="ARBA00022670"/>
    </source>
</evidence>
<dbReference type="InterPro" id="IPR036852">
    <property type="entry name" value="Peptidase_S8/S53_dom_sf"/>
</dbReference>
<feature type="active site" description="Charge relay system" evidence="5">
    <location>
        <position position="218"/>
    </location>
</feature>
<feature type="active site" description="Charge relay system" evidence="5">
    <location>
        <position position="267"/>
    </location>
</feature>